<evidence type="ECO:0008006" key="4">
    <source>
        <dbReference type="Google" id="ProtNLM"/>
    </source>
</evidence>
<sequence>MVNLNVDCEHKMKTLLLHIGSPKTGTSAIQVFLAQHHHTLKKMGIFYPGAKEKFFISAQQGKISSGNGFFLAKYFRNPNEKKYVQAYQDFCNLLSSKNQYTILYSSEAFWSLKRVHFEKIYELCKNKGYEVKIILFLRGQKEMLLSLYAQEVKARSLTVDIYHYYKKYSRTLDYEAKLRVLRKVFGLHNLNILKYTTHRLLEDFLDALGMENKHKSRFDVSLQKVNPTPDANELEFLRTINQLENSDRSFSDRLLYTQIHNDTTTTLSLPNDLAVEMDKRFAKMNESLAQKYKIVIGNSRNMNIGKSVNDNEKMSPFDEISARMIYSLHKDTESYKKQIERLQKKYNYMVGILAAFCLLLCYLLYVHMV</sequence>
<dbReference type="AlphaFoldDB" id="A0A5S9IST1"/>
<accession>A0A5S9IST1</accession>
<dbReference type="KEGG" id="uam:UABAM_05910"/>
<evidence type="ECO:0000313" key="2">
    <source>
        <dbReference type="EMBL" id="BBM87498.1"/>
    </source>
</evidence>
<name>A0A5S9IST1_UABAM</name>
<dbReference type="InterPro" id="IPR027417">
    <property type="entry name" value="P-loop_NTPase"/>
</dbReference>
<keyword evidence="1" id="KW-1133">Transmembrane helix</keyword>
<dbReference type="Proteomes" id="UP000326354">
    <property type="component" value="Chromosome"/>
</dbReference>
<keyword evidence="1" id="KW-0812">Transmembrane</keyword>
<proteinExistence type="predicted"/>
<reference evidence="2 3" key="1">
    <citation type="submission" date="2019-08" db="EMBL/GenBank/DDBJ databases">
        <title>Complete genome sequence of Candidatus Uab amorphum.</title>
        <authorList>
            <person name="Shiratori T."/>
            <person name="Suzuki S."/>
            <person name="Kakizawa Y."/>
            <person name="Ishida K."/>
        </authorList>
    </citation>
    <scope>NUCLEOTIDE SEQUENCE [LARGE SCALE GENOMIC DNA]</scope>
    <source>
        <strain evidence="2 3">SRT547</strain>
    </source>
</reference>
<protein>
    <recommendedName>
        <fullName evidence="4">Sulfotransferase domain-containing protein</fullName>
    </recommendedName>
</protein>
<gene>
    <name evidence="2" type="ORF">UABAM_05910</name>
</gene>
<keyword evidence="3" id="KW-1185">Reference proteome</keyword>
<evidence type="ECO:0000313" key="3">
    <source>
        <dbReference type="Proteomes" id="UP000326354"/>
    </source>
</evidence>
<dbReference type="Gene3D" id="3.40.50.300">
    <property type="entry name" value="P-loop containing nucleotide triphosphate hydrolases"/>
    <property type="match status" value="1"/>
</dbReference>
<evidence type="ECO:0000256" key="1">
    <source>
        <dbReference type="SAM" id="Phobius"/>
    </source>
</evidence>
<feature type="transmembrane region" description="Helical" evidence="1">
    <location>
        <begin position="346"/>
        <end position="365"/>
    </location>
</feature>
<organism evidence="2 3">
    <name type="scientific">Uabimicrobium amorphum</name>
    <dbReference type="NCBI Taxonomy" id="2596890"/>
    <lineage>
        <taxon>Bacteria</taxon>
        <taxon>Pseudomonadati</taxon>
        <taxon>Planctomycetota</taxon>
        <taxon>Candidatus Uabimicrobiia</taxon>
        <taxon>Candidatus Uabimicrobiales</taxon>
        <taxon>Candidatus Uabimicrobiaceae</taxon>
        <taxon>Candidatus Uabimicrobium</taxon>
    </lineage>
</organism>
<dbReference type="EMBL" id="AP019860">
    <property type="protein sequence ID" value="BBM87498.1"/>
    <property type="molecule type" value="Genomic_DNA"/>
</dbReference>
<keyword evidence="1" id="KW-0472">Membrane</keyword>
<dbReference type="SUPFAM" id="SSF52540">
    <property type="entry name" value="P-loop containing nucleoside triphosphate hydrolases"/>
    <property type="match status" value="1"/>
</dbReference>